<evidence type="ECO:0000313" key="2">
    <source>
        <dbReference type="EMBL" id="KIK29294.1"/>
    </source>
</evidence>
<feature type="region of interest" description="Disordered" evidence="1">
    <location>
        <begin position="84"/>
        <end position="106"/>
    </location>
</feature>
<gene>
    <name evidence="2" type="ORF">PISMIDRAFT_672740</name>
</gene>
<organism evidence="2 3">
    <name type="scientific">Pisolithus microcarpus 441</name>
    <dbReference type="NCBI Taxonomy" id="765257"/>
    <lineage>
        <taxon>Eukaryota</taxon>
        <taxon>Fungi</taxon>
        <taxon>Dikarya</taxon>
        <taxon>Basidiomycota</taxon>
        <taxon>Agaricomycotina</taxon>
        <taxon>Agaricomycetes</taxon>
        <taxon>Agaricomycetidae</taxon>
        <taxon>Boletales</taxon>
        <taxon>Sclerodermatineae</taxon>
        <taxon>Pisolithaceae</taxon>
        <taxon>Pisolithus</taxon>
    </lineage>
</organism>
<feature type="region of interest" description="Disordered" evidence="1">
    <location>
        <begin position="1"/>
        <end position="21"/>
    </location>
</feature>
<sequence>MIQDDTDGSESFKQCSKAEQGQFSTQWLAGSRFPFSSTYIRVVNSQAWRRQCQTGTKLTFLAVVEHTASMPKRYAGLYITKRQQVSTTPPRANPGRLMLSDAVQPR</sequence>
<dbReference type="EMBL" id="KN833690">
    <property type="protein sequence ID" value="KIK29294.1"/>
    <property type="molecule type" value="Genomic_DNA"/>
</dbReference>
<dbReference type="Proteomes" id="UP000054018">
    <property type="component" value="Unassembled WGS sequence"/>
</dbReference>
<feature type="compositionally biased region" description="Polar residues" evidence="1">
    <location>
        <begin position="9"/>
        <end position="21"/>
    </location>
</feature>
<proteinExistence type="predicted"/>
<name>A0A0C9ZTK3_9AGAM</name>
<evidence type="ECO:0000256" key="1">
    <source>
        <dbReference type="SAM" id="MobiDB-lite"/>
    </source>
</evidence>
<protein>
    <submittedName>
        <fullName evidence="2">Uncharacterized protein</fullName>
    </submittedName>
</protein>
<evidence type="ECO:0000313" key="3">
    <source>
        <dbReference type="Proteomes" id="UP000054018"/>
    </source>
</evidence>
<accession>A0A0C9ZTK3</accession>
<reference evidence="3" key="2">
    <citation type="submission" date="2015-01" db="EMBL/GenBank/DDBJ databases">
        <title>Evolutionary Origins and Diversification of the Mycorrhizal Mutualists.</title>
        <authorList>
            <consortium name="DOE Joint Genome Institute"/>
            <consortium name="Mycorrhizal Genomics Consortium"/>
            <person name="Kohler A."/>
            <person name="Kuo A."/>
            <person name="Nagy L.G."/>
            <person name="Floudas D."/>
            <person name="Copeland A."/>
            <person name="Barry K.W."/>
            <person name="Cichocki N."/>
            <person name="Veneault-Fourrey C."/>
            <person name="LaButti K."/>
            <person name="Lindquist E.A."/>
            <person name="Lipzen A."/>
            <person name="Lundell T."/>
            <person name="Morin E."/>
            <person name="Murat C."/>
            <person name="Riley R."/>
            <person name="Ohm R."/>
            <person name="Sun H."/>
            <person name="Tunlid A."/>
            <person name="Henrissat B."/>
            <person name="Grigoriev I.V."/>
            <person name="Hibbett D.S."/>
            <person name="Martin F."/>
        </authorList>
    </citation>
    <scope>NUCLEOTIDE SEQUENCE [LARGE SCALE GENOMIC DNA]</scope>
    <source>
        <strain evidence="3">441</strain>
    </source>
</reference>
<keyword evidence="3" id="KW-1185">Reference proteome</keyword>
<dbReference type="HOGENOM" id="CLU_2224268_0_0_1"/>
<dbReference type="AlphaFoldDB" id="A0A0C9ZTK3"/>
<reference evidence="2 3" key="1">
    <citation type="submission" date="2014-04" db="EMBL/GenBank/DDBJ databases">
        <authorList>
            <consortium name="DOE Joint Genome Institute"/>
            <person name="Kuo A."/>
            <person name="Kohler A."/>
            <person name="Costa M.D."/>
            <person name="Nagy L.G."/>
            <person name="Floudas D."/>
            <person name="Copeland A."/>
            <person name="Barry K.W."/>
            <person name="Cichocki N."/>
            <person name="Veneault-Fourrey C."/>
            <person name="LaButti K."/>
            <person name="Lindquist E.A."/>
            <person name="Lipzen A."/>
            <person name="Lundell T."/>
            <person name="Morin E."/>
            <person name="Murat C."/>
            <person name="Sun H."/>
            <person name="Tunlid A."/>
            <person name="Henrissat B."/>
            <person name="Grigoriev I.V."/>
            <person name="Hibbett D.S."/>
            <person name="Martin F."/>
            <person name="Nordberg H.P."/>
            <person name="Cantor M.N."/>
            <person name="Hua S.X."/>
        </authorList>
    </citation>
    <scope>NUCLEOTIDE SEQUENCE [LARGE SCALE GENOMIC DNA]</scope>
    <source>
        <strain evidence="2 3">441</strain>
    </source>
</reference>